<accession>A0ABP9FKM8</accession>
<keyword evidence="1" id="KW-0812">Transmembrane</keyword>
<dbReference type="RefSeq" id="WP_345329000.1">
    <property type="nucleotide sequence ID" value="NZ_BAABJI010000001.1"/>
</dbReference>
<feature type="transmembrane region" description="Helical" evidence="1">
    <location>
        <begin position="72"/>
        <end position="88"/>
    </location>
</feature>
<dbReference type="Proteomes" id="UP001501436">
    <property type="component" value="Unassembled WGS sequence"/>
</dbReference>
<gene>
    <name evidence="2" type="ORF">GCM10023313_02260</name>
</gene>
<sequence>MSKNNTARKSSSNAQTQRKVQQLFVAYEAAHRHPVNKVVSYIATPLLFFGLFALVWAIPFPHIDFLGQYNGFVNWASFVLAVSVFCYYRLSPVLSYFILFTYFAFSFFIIKLEHWEQAGGPAFHIVPLIITIAGIIAMMIAEGFEQMKPATSIRLQNLLIGPLYLWYLILKPLRLNI</sequence>
<name>A0ABP9FKM8_9SPHI</name>
<organism evidence="2 3">
    <name type="scientific">Mucilaginibacter defluvii</name>
    <dbReference type="NCBI Taxonomy" id="1196019"/>
    <lineage>
        <taxon>Bacteria</taxon>
        <taxon>Pseudomonadati</taxon>
        <taxon>Bacteroidota</taxon>
        <taxon>Sphingobacteriia</taxon>
        <taxon>Sphingobacteriales</taxon>
        <taxon>Sphingobacteriaceae</taxon>
        <taxon>Mucilaginibacter</taxon>
    </lineage>
</organism>
<evidence type="ECO:0000256" key="1">
    <source>
        <dbReference type="SAM" id="Phobius"/>
    </source>
</evidence>
<feature type="transmembrane region" description="Helical" evidence="1">
    <location>
        <begin position="122"/>
        <end position="141"/>
    </location>
</feature>
<feature type="transmembrane region" description="Helical" evidence="1">
    <location>
        <begin position="93"/>
        <end position="110"/>
    </location>
</feature>
<dbReference type="InterPro" id="IPR009305">
    <property type="entry name" value="Mpo1-like"/>
</dbReference>
<keyword evidence="1" id="KW-1133">Transmembrane helix</keyword>
<dbReference type="EMBL" id="BAABJI010000001">
    <property type="protein sequence ID" value="GAA4903314.1"/>
    <property type="molecule type" value="Genomic_DNA"/>
</dbReference>
<keyword evidence="3" id="KW-1185">Reference proteome</keyword>
<comment type="caution">
    <text evidence="2">The sequence shown here is derived from an EMBL/GenBank/DDBJ whole genome shotgun (WGS) entry which is preliminary data.</text>
</comment>
<feature type="transmembrane region" description="Helical" evidence="1">
    <location>
        <begin position="38"/>
        <end position="60"/>
    </location>
</feature>
<evidence type="ECO:0000313" key="3">
    <source>
        <dbReference type="Proteomes" id="UP001501436"/>
    </source>
</evidence>
<keyword evidence="1" id="KW-0472">Membrane</keyword>
<proteinExistence type="predicted"/>
<evidence type="ECO:0000313" key="2">
    <source>
        <dbReference type="EMBL" id="GAA4903314.1"/>
    </source>
</evidence>
<dbReference type="Pfam" id="PF06127">
    <property type="entry name" value="Mpo1-like"/>
    <property type="match status" value="1"/>
</dbReference>
<protein>
    <submittedName>
        <fullName evidence="2">DUF962 domain-containing protein</fullName>
    </submittedName>
</protein>
<reference evidence="3" key="1">
    <citation type="journal article" date="2019" name="Int. J. Syst. Evol. Microbiol.">
        <title>The Global Catalogue of Microorganisms (GCM) 10K type strain sequencing project: providing services to taxonomists for standard genome sequencing and annotation.</title>
        <authorList>
            <consortium name="The Broad Institute Genomics Platform"/>
            <consortium name="The Broad Institute Genome Sequencing Center for Infectious Disease"/>
            <person name="Wu L."/>
            <person name="Ma J."/>
        </authorList>
    </citation>
    <scope>NUCLEOTIDE SEQUENCE [LARGE SCALE GENOMIC DNA]</scope>
    <source>
        <strain evidence="3">JCM 18283</strain>
    </source>
</reference>